<accession>A0A1I7U5G0</accession>
<evidence type="ECO:0000313" key="3">
    <source>
        <dbReference type="WBParaSite" id="Csp11.Scaffold629.g15043.t1"/>
    </source>
</evidence>
<organism evidence="2 3">
    <name type="scientific">Caenorhabditis tropicalis</name>
    <dbReference type="NCBI Taxonomy" id="1561998"/>
    <lineage>
        <taxon>Eukaryota</taxon>
        <taxon>Metazoa</taxon>
        <taxon>Ecdysozoa</taxon>
        <taxon>Nematoda</taxon>
        <taxon>Chromadorea</taxon>
        <taxon>Rhabditida</taxon>
        <taxon>Rhabditina</taxon>
        <taxon>Rhabditomorpha</taxon>
        <taxon>Rhabditoidea</taxon>
        <taxon>Rhabditidae</taxon>
        <taxon>Peloderinae</taxon>
        <taxon>Caenorhabditis</taxon>
    </lineage>
</organism>
<evidence type="ECO:0000313" key="2">
    <source>
        <dbReference type="Proteomes" id="UP000095282"/>
    </source>
</evidence>
<sequence length="98" mass="11971">MEKQVEFLRNNPQYVRSCILYEALDTQTSIFSSYKSFCKRLGDDLMDYVEFEYWYMRFLNGHMDLDHEWNRDPKSITFDDLPLEIVCIITKKLSFYDR</sequence>
<name>A0A1I7U5G0_9PELO</name>
<dbReference type="WBParaSite" id="Csp11.Scaffold629.g15043.t1">
    <property type="protein sequence ID" value="Csp11.Scaffold629.g15043.t1"/>
    <property type="gene ID" value="Csp11.Scaffold629.g15043"/>
</dbReference>
<keyword evidence="2" id="KW-1185">Reference proteome</keyword>
<dbReference type="Pfam" id="PF17906">
    <property type="entry name" value="HTH_48"/>
    <property type="match status" value="1"/>
</dbReference>
<dbReference type="AlphaFoldDB" id="A0A1I7U5G0"/>
<proteinExistence type="predicted"/>
<dbReference type="Proteomes" id="UP000095282">
    <property type="component" value="Unplaced"/>
</dbReference>
<evidence type="ECO:0000259" key="1">
    <source>
        <dbReference type="Pfam" id="PF17906"/>
    </source>
</evidence>
<dbReference type="InterPro" id="IPR041426">
    <property type="entry name" value="Mos1_HTH"/>
</dbReference>
<protein>
    <submittedName>
        <fullName evidence="3">HTH_48 domain-containing protein</fullName>
    </submittedName>
</protein>
<reference evidence="3" key="1">
    <citation type="submission" date="2016-11" db="UniProtKB">
        <authorList>
            <consortium name="WormBaseParasite"/>
        </authorList>
    </citation>
    <scope>IDENTIFICATION</scope>
</reference>
<feature type="domain" description="Mos1 transposase HTH" evidence="1">
    <location>
        <begin position="12"/>
        <end position="61"/>
    </location>
</feature>